<feature type="non-terminal residue" evidence="2">
    <location>
        <position position="1"/>
    </location>
</feature>
<sequence>PLCIPENEPISFRHDDIDEHDDTSTSNLSDFLFCSPKGRSPTTLQTVKQQPRVYPKTISRLLASSPAHQSQFRLFRGMGP</sequence>
<organism evidence="2 3">
    <name type="scientific">Rotaria socialis</name>
    <dbReference type="NCBI Taxonomy" id="392032"/>
    <lineage>
        <taxon>Eukaryota</taxon>
        <taxon>Metazoa</taxon>
        <taxon>Spiralia</taxon>
        <taxon>Gnathifera</taxon>
        <taxon>Rotifera</taxon>
        <taxon>Eurotatoria</taxon>
        <taxon>Bdelloidea</taxon>
        <taxon>Philodinida</taxon>
        <taxon>Philodinidae</taxon>
        <taxon>Rotaria</taxon>
    </lineage>
</organism>
<reference evidence="2" key="1">
    <citation type="submission" date="2021-02" db="EMBL/GenBank/DDBJ databases">
        <authorList>
            <person name="Nowell W R."/>
        </authorList>
    </citation>
    <scope>NUCLEOTIDE SEQUENCE</scope>
</reference>
<feature type="region of interest" description="Disordered" evidence="1">
    <location>
        <begin position="1"/>
        <end position="24"/>
    </location>
</feature>
<proteinExistence type="predicted"/>
<evidence type="ECO:0000256" key="1">
    <source>
        <dbReference type="SAM" id="MobiDB-lite"/>
    </source>
</evidence>
<dbReference type="AlphaFoldDB" id="A0A822FIG9"/>
<name>A0A822FIG9_9BILA</name>
<accession>A0A822FIG9</accession>
<dbReference type="EMBL" id="CAJOBR010083121">
    <property type="protein sequence ID" value="CAF5127752.1"/>
    <property type="molecule type" value="Genomic_DNA"/>
</dbReference>
<gene>
    <name evidence="2" type="ORF">QYT958_LOCUS46530</name>
</gene>
<dbReference type="Proteomes" id="UP000663848">
    <property type="component" value="Unassembled WGS sequence"/>
</dbReference>
<evidence type="ECO:0000313" key="2">
    <source>
        <dbReference type="EMBL" id="CAF5127752.1"/>
    </source>
</evidence>
<protein>
    <submittedName>
        <fullName evidence="2">Uncharacterized protein</fullName>
    </submittedName>
</protein>
<comment type="caution">
    <text evidence="2">The sequence shown here is derived from an EMBL/GenBank/DDBJ whole genome shotgun (WGS) entry which is preliminary data.</text>
</comment>
<evidence type="ECO:0000313" key="3">
    <source>
        <dbReference type="Proteomes" id="UP000663848"/>
    </source>
</evidence>
<feature type="non-terminal residue" evidence="2">
    <location>
        <position position="80"/>
    </location>
</feature>